<dbReference type="CDD" id="cd15904">
    <property type="entry name" value="TSPO_MBR"/>
    <property type="match status" value="1"/>
</dbReference>
<dbReference type="PIRSF" id="PIRSF005859">
    <property type="entry name" value="PBR"/>
    <property type="match status" value="1"/>
</dbReference>
<comment type="caution">
    <text evidence="7">The sequence shown here is derived from an EMBL/GenBank/DDBJ whole genome shotgun (WGS) entry which is preliminary data.</text>
</comment>
<dbReference type="EMBL" id="CAJNOJ010000053">
    <property type="protein sequence ID" value="CAF0973181.1"/>
    <property type="molecule type" value="Genomic_DNA"/>
</dbReference>
<evidence type="ECO:0000256" key="6">
    <source>
        <dbReference type="SAM" id="Phobius"/>
    </source>
</evidence>
<dbReference type="EMBL" id="CAJNOR010000398">
    <property type="protein sequence ID" value="CAF0902603.1"/>
    <property type="molecule type" value="Genomic_DNA"/>
</dbReference>
<evidence type="ECO:0000256" key="5">
    <source>
        <dbReference type="ARBA" id="ARBA00023136"/>
    </source>
</evidence>
<evidence type="ECO:0000256" key="1">
    <source>
        <dbReference type="ARBA" id="ARBA00004141"/>
    </source>
</evidence>
<reference evidence="7" key="1">
    <citation type="submission" date="2021-02" db="EMBL/GenBank/DDBJ databases">
        <authorList>
            <person name="Nowell W R."/>
        </authorList>
    </citation>
    <scope>NUCLEOTIDE SEQUENCE</scope>
</reference>
<feature type="transmembrane region" description="Helical" evidence="6">
    <location>
        <begin position="46"/>
        <end position="66"/>
    </location>
</feature>
<protein>
    <submittedName>
        <fullName evidence="7">Uncharacterized protein</fullName>
    </submittedName>
</protein>
<dbReference type="Proteomes" id="UP000663828">
    <property type="component" value="Unassembled WGS sequence"/>
</dbReference>
<dbReference type="PANTHER" id="PTHR10057:SF0">
    <property type="entry name" value="TRANSLOCATOR PROTEIN"/>
    <property type="match status" value="1"/>
</dbReference>
<feature type="transmembrane region" description="Helical" evidence="6">
    <location>
        <begin position="78"/>
        <end position="98"/>
    </location>
</feature>
<organism evidence="7 9">
    <name type="scientific">Adineta ricciae</name>
    <name type="common">Rotifer</name>
    <dbReference type="NCBI Taxonomy" id="249248"/>
    <lineage>
        <taxon>Eukaryota</taxon>
        <taxon>Metazoa</taxon>
        <taxon>Spiralia</taxon>
        <taxon>Gnathifera</taxon>
        <taxon>Rotifera</taxon>
        <taxon>Eurotatoria</taxon>
        <taxon>Bdelloidea</taxon>
        <taxon>Adinetida</taxon>
        <taxon>Adinetidae</taxon>
        <taxon>Adineta</taxon>
    </lineage>
</organism>
<feature type="transmembrane region" description="Helical" evidence="6">
    <location>
        <begin position="6"/>
        <end position="25"/>
    </location>
</feature>
<keyword evidence="5 6" id="KW-0472">Membrane</keyword>
<evidence type="ECO:0000313" key="9">
    <source>
        <dbReference type="Proteomes" id="UP000663828"/>
    </source>
</evidence>
<dbReference type="Pfam" id="PF03073">
    <property type="entry name" value="TspO_MBR"/>
    <property type="match status" value="1"/>
</dbReference>
<feature type="transmembrane region" description="Helical" evidence="6">
    <location>
        <begin position="105"/>
        <end position="124"/>
    </location>
</feature>
<evidence type="ECO:0000256" key="4">
    <source>
        <dbReference type="ARBA" id="ARBA00022989"/>
    </source>
</evidence>
<dbReference type="Proteomes" id="UP000663852">
    <property type="component" value="Unassembled WGS sequence"/>
</dbReference>
<dbReference type="InterPro" id="IPR004307">
    <property type="entry name" value="TspO_MBR"/>
</dbReference>
<dbReference type="PANTHER" id="PTHR10057">
    <property type="entry name" value="PERIPHERAL-TYPE BENZODIAZEPINE RECEPTOR"/>
    <property type="match status" value="1"/>
</dbReference>
<keyword evidence="3 6" id="KW-0812">Transmembrane</keyword>
<dbReference type="OrthoDB" id="8841220at2759"/>
<feature type="transmembrane region" description="Helical" evidence="6">
    <location>
        <begin position="136"/>
        <end position="154"/>
    </location>
</feature>
<name>A0A813ZSC4_ADIRI</name>
<dbReference type="FunFam" id="1.20.1260.100:FF:000001">
    <property type="entry name" value="translocator protein 2"/>
    <property type="match status" value="1"/>
</dbReference>
<dbReference type="InterPro" id="IPR038330">
    <property type="entry name" value="TspO/MBR-related_sf"/>
</dbReference>
<dbReference type="AlphaFoldDB" id="A0A813ZSC4"/>
<comment type="subcellular location">
    <subcellularLocation>
        <location evidence="1">Membrane</location>
        <topology evidence="1">Multi-pass membrane protein</topology>
    </subcellularLocation>
</comment>
<proteinExistence type="inferred from homology"/>
<dbReference type="Gene3D" id="1.20.1260.100">
    <property type="entry name" value="TspO/MBR protein"/>
    <property type="match status" value="1"/>
</dbReference>
<evidence type="ECO:0000256" key="3">
    <source>
        <dbReference type="ARBA" id="ARBA00022692"/>
    </source>
</evidence>
<gene>
    <name evidence="8" type="ORF">EDS130_LOCUS13476</name>
    <name evidence="7" type="ORF">XAT740_LOCUS8105</name>
</gene>
<evidence type="ECO:0000313" key="8">
    <source>
        <dbReference type="EMBL" id="CAF0973181.1"/>
    </source>
</evidence>
<evidence type="ECO:0000313" key="7">
    <source>
        <dbReference type="EMBL" id="CAF0902603.1"/>
    </source>
</evidence>
<keyword evidence="9" id="KW-1185">Reference proteome</keyword>
<evidence type="ECO:0000256" key="2">
    <source>
        <dbReference type="ARBA" id="ARBA00007524"/>
    </source>
</evidence>
<comment type="similarity">
    <text evidence="2">Belongs to the TspO/BZRP family.</text>
</comment>
<accession>A0A813ZSC4</accession>
<dbReference type="GO" id="GO:0033013">
    <property type="term" value="P:tetrapyrrole metabolic process"/>
    <property type="evidence" value="ECO:0007669"/>
    <property type="project" value="UniProtKB-ARBA"/>
</dbReference>
<sequence length="174" mass="19749">MSWSSLIGWVVVPQIGGILGGLATVTQIKTWYEKLLKPSWRPPNAVFGPAWTILYLFMGIASYLVARDGQGSVRTLALTFYFIQLILNWSWTPVFFVFHQLGAAIVIILVLFINIFICVLQFWHINSYAGMLMVPYLIWVGYASALTIAIWQLNSPYAQPPPRRPRPTGDPYQQ</sequence>
<dbReference type="GO" id="GO:0005741">
    <property type="term" value="C:mitochondrial outer membrane"/>
    <property type="evidence" value="ECO:0007669"/>
    <property type="project" value="TreeGrafter"/>
</dbReference>
<keyword evidence="4 6" id="KW-1133">Transmembrane helix</keyword>